<proteinExistence type="predicted"/>
<dbReference type="SUPFAM" id="SSF53300">
    <property type="entry name" value="vWA-like"/>
    <property type="match status" value="1"/>
</dbReference>
<dbReference type="EMBL" id="JPMI01000064">
    <property type="protein sequence ID" value="KFA93178.1"/>
    <property type="molecule type" value="Genomic_DNA"/>
</dbReference>
<evidence type="ECO:0000313" key="3">
    <source>
        <dbReference type="Proteomes" id="UP000028547"/>
    </source>
</evidence>
<dbReference type="PIRSF" id="PIRSF020634">
    <property type="entry name" value="TerY_vWA"/>
    <property type="match status" value="1"/>
</dbReference>
<gene>
    <name evidence="2" type="ORF">Q664_10835</name>
</gene>
<protein>
    <recommendedName>
        <fullName evidence="1">VWFA domain-containing protein</fullName>
    </recommendedName>
</protein>
<evidence type="ECO:0000313" key="2">
    <source>
        <dbReference type="EMBL" id="KFA93178.1"/>
    </source>
</evidence>
<dbReference type="AlphaFoldDB" id="A0A084SXJ3"/>
<dbReference type="InterPro" id="IPR036465">
    <property type="entry name" value="vWFA_dom_sf"/>
</dbReference>
<feature type="domain" description="VWFA" evidence="1">
    <location>
        <begin position="21"/>
        <end position="200"/>
    </location>
</feature>
<dbReference type="SMART" id="SM00327">
    <property type="entry name" value="VWA"/>
    <property type="match status" value="1"/>
</dbReference>
<dbReference type="Proteomes" id="UP000028547">
    <property type="component" value="Unassembled WGS sequence"/>
</dbReference>
<organism evidence="2 3">
    <name type="scientific">Archangium violaceum Cb vi76</name>
    <dbReference type="NCBI Taxonomy" id="1406225"/>
    <lineage>
        <taxon>Bacteria</taxon>
        <taxon>Pseudomonadati</taxon>
        <taxon>Myxococcota</taxon>
        <taxon>Myxococcia</taxon>
        <taxon>Myxococcales</taxon>
        <taxon>Cystobacterineae</taxon>
        <taxon>Archangiaceae</taxon>
        <taxon>Archangium</taxon>
    </lineage>
</organism>
<name>A0A084SXJ3_9BACT</name>
<comment type="caution">
    <text evidence="2">The sequence shown here is derived from an EMBL/GenBank/DDBJ whole genome shotgun (WGS) entry which is preliminary data.</text>
</comment>
<dbReference type="Pfam" id="PF00092">
    <property type="entry name" value="VWA"/>
    <property type="match status" value="1"/>
</dbReference>
<dbReference type="InterPro" id="IPR011392">
    <property type="entry name" value="Tellurite-R_TerY"/>
</dbReference>
<evidence type="ECO:0000259" key="1">
    <source>
        <dbReference type="PROSITE" id="PS50234"/>
    </source>
</evidence>
<dbReference type="PROSITE" id="PS50234">
    <property type="entry name" value="VWFA"/>
    <property type="match status" value="1"/>
</dbReference>
<reference evidence="2 3" key="1">
    <citation type="submission" date="2014-07" db="EMBL/GenBank/DDBJ databases">
        <title>Draft Genome Sequence of Gephyronic Acid Producer, Cystobacter violaceus Strain Cb vi76.</title>
        <authorList>
            <person name="Stevens D.C."/>
            <person name="Young J."/>
            <person name="Carmichael R."/>
            <person name="Tan J."/>
            <person name="Taylor R.E."/>
        </authorList>
    </citation>
    <scope>NUCLEOTIDE SEQUENCE [LARGE SCALE GENOMIC DNA]</scope>
    <source>
        <strain evidence="2 3">Cb vi76</strain>
    </source>
</reference>
<sequence length="223" mass="24238">MAEQVPFGALSFAENPEPRCPCVLLLDTSGSMNGRPIEALNAGLLQYRDELAADSLASKRVEVAVVTFGGQVQTLHDFSTAEAFFPTALTAEGNTPMGEAIVRATDLLSARKSLYRQNGILFYRPWIFLITDGGPTDAWQAAAERVRQGEASKAFSFFSVGVEGANLDVLKQISVREPLKLDGLRFRDLFQWLSNSQKAVSRSQTTDEVRLVNPAAPGGWASV</sequence>
<accession>A0A084SXJ3</accession>
<dbReference type="Gene3D" id="3.40.50.410">
    <property type="entry name" value="von Willebrand factor, type A domain"/>
    <property type="match status" value="1"/>
</dbReference>
<dbReference type="InterPro" id="IPR002035">
    <property type="entry name" value="VWF_A"/>
</dbReference>